<protein>
    <recommendedName>
        <fullName evidence="5">HTH lysR-type domain-containing protein</fullName>
    </recommendedName>
</protein>
<feature type="domain" description="HTH lysR-type" evidence="5">
    <location>
        <begin position="1"/>
        <end position="58"/>
    </location>
</feature>
<evidence type="ECO:0000259" key="5">
    <source>
        <dbReference type="PROSITE" id="PS50931"/>
    </source>
</evidence>
<dbReference type="Pfam" id="PF00126">
    <property type="entry name" value="HTH_1"/>
    <property type="match status" value="1"/>
</dbReference>
<evidence type="ECO:0000313" key="7">
    <source>
        <dbReference type="Proteomes" id="UP000595253"/>
    </source>
</evidence>
<evidence type="ECO:0000313" key="6">
    <source>
        <dbReference type="EMBL" id="BCO06117.1"/>
    </source>
</evidence>
<proteinExistence type="inferred from homology"/>
<sequence length="87" mass="10023">MFALLETFIAVFETKSFTRAASQCFISQPTATVRIKKLEEELKVQLFSRGQHQEVIPTESAHLLYPKALKTLNDWNELQFSFKKSDA</sequence>
<evidence type="ECO:0000256" key="2">
    <source>
        <dbReference type="ARBA" id="ARBA00023015"/>
    </source>
</evidence>
<dbReference type="PANTHER" id="PTHR30126:SF40">
    <property type="entry name" value="HTH-TYPE TRANSCRIPTIONAL REGULATOR GLTR"/>
    <property type="match status" value="1"/>
</dbReference>
<gene>
    <name evidence="6" type="ORF">LLC_13570</name>
</gene>
<evidence type="ECO:0000256" key="3">
    <source>
        <dbReference type="ARBA" id="ARBA00023125"/>
    </source>
</evidence>
<dbReference type="EMBL" id="AP024222">
    <property type="protein sequence ID" value="BCO06117.1"/>
    <property type="molecule type" value="Genomic_DNA"/>
</dbReference>
<evidence type="ECO:0000256" key="4">
    <source>
        <dbReference type="ARBA" id="ARBA00023163"/>
    </source>
</evidence>
<comment type="similarity">
    <text evidence="1">Belongs to the LysR transcriptional regulatory family.</text>
</comment>
<organism evidence="6 7">
    <name type="scientific">Lactococcus lactis subsp. cremoris</name>
    <name type="common">Streptococcus cremoris</name>
    <dbReference type="NCBI Taxonomy" id="1359"/>
    <lineage>
        <taxon>Bacteria</taxon>
        <taxon>Bacillati</taxon>
        <taxon>Bacillota</taxon>
        <taxon>Bacilli</taxon>
        <taxon>Lactobacillales</taxon>
        <taxon>Streptococcaceae</taxon>
        <taxon>Lactococcus</taxon>
    </lineage>
</organism>
<dbReference type="PRINTS" id="PR00039">
    <property type="entry name" value="HTHLYSR"/>
</dbReference>
<evidence type="ECO:0000256" key="1">
    <source>
        <dbReference type="ARBA" id="ARBA00009437"/>
    </source>
</evidence>
<dbReference type="Gene3D" id="1.10.10.10">
    <property type="entry name" value="Winged helix-like DNA-binding domain superfamily/Winged helix DNA-binding domain"/>
    <property type="match status" value="1"/>
</dbReference>
<dbReference type="PROSITE" id="PS50931">
    <property type="entry name" value="HTH_LYSR"/>
    <property type="match status" value="1"/>
</dbReference>
<dbReference type="AlphaFoldDB" id="A0AAD1NII4"/>
<dbReference type="PANTHER" id="PTHR30126">
    <property type="entry name" value="HTH-TYPE TRANSCRIPTIONAL REGULATOR"/>
    <property type="match status" value="1"/>
</dbReference>
<dbReference type="FunFam" id="1.10.10.10:FF:000001">
    <property type="entry name" value="LysR family transcriptional regulator"/>
    <property type="match status" value="1"/>
</dbReference>
<keyword evidence="3" id="KW-0238">DNA-binding</keyword>
<dbReference type="InterPro" id="IPR000847">
    <property type="entry name" value="LysR_HTH_N"/>
</dbReference>
<dbReference type="Proteomes" id="UP000595253">
    <property type="component" value="Chromosome"/>
</dbReference>
<accession>A0AAD1NII4</accession>
<name>A0AAD1NII4_LACLC</name>
<dbReference type="SUPFAM" id="SSF46785">
    <property type="entry name" value="Winged helix' DNA-binding domain"/>
    <property type="match status" value="1"/>
</dbReference>
<keyword evidence="2" id="KW-0805">Transcription regulation</keyword>
<dbReference type="GO" id="GO:0003700">
    <property type="term" value="F:DNA-binding transcription factor activity"/>
    <property type="evidence" value="ECO:0007669"/>
    <property type="project" value="InterPro"/>
</dbReference>
<keyword evidence="4" id="KW-0804">Transcription</keyword>
<reference evidence="6 7" key="1">
    <citation type="submission" date="2020-12" db="EMBL/GenBank/DDBJ databases">
        <title>Complete genome sequence of lactococcus lactis subsp. cremoris strain EPSC and strain G3-2.</title>
        <authorList>
            <person name="Kita K."/>
            <person name="Ishikawa S."/>
        </authorList>
    </citation>
    <scope>NUCLEOTIDE SEQUENCE [LARGE SCALE GENOMIC DNA]</scope>
    <source>
        <strain evidence="6 7">EPSC</strain>
    </source>
</reference>
<dbReference type="InterPro" id="IPR036390">
    <property type="entry name" value="WH_DNA-bd_sf"/>
</dbReference>
<dbReference type="InterPro" id="IPR036388">
    <property type="entry name" value="WH-like_DNA-bd_sf"/>
</dbReference>
<dbReference type="GO" id="GO:0000976">
    <property type="term" value="F:transcription cis-regulatory region binding"/>
    <property type="evidence" value="ECO:0007669"/>
    <property type="project" value="TreeGrafter"/>
</dbReference>